<dbReference type="InterPro" id="IPR014718">
    <property type="entry name" value="GH-type_carb-bd"/>
</dbReference>
<name>A0A5B8VKF3_9BACT</name>
<accession>A0A5B8VKF3</accession>
<dbReference type="Gene3D" id="2.70.98.10">
    <property type="match status" value="1"/>
</dbReference>
<dbReference type="Pfam" id="PF14508">
    <property type="entry name" value="GH97_N"/>
    <property type="match status" value="1"/>
</dbReference>
<evidence type="ECO:0000256" key="3">
    <source>
        <dbReference type="ARBA" id="ARBA00022801"/>
    </source>
</evidence>
<dbReference type="Gene3D" id="2.60.40.1180">
    <property type="entry name" value="Golgi alpha-mannosidase II"/>
    <property type="match status" value="1"/>
</dbReference>
<evidence type="ECO:0000313" key="10">
    <source>
        <dbReference type="Proteomes" id="UP000321291"/>
    </source>
</evidence>
<evidence type="ECO:0000256" key="4">
    <source>
        <dbReference type="ARBA" id="ARBA00022837"/>
    </source>
</evidence>
<dbReference type="InterPro" id="IPR029483">
    <property type="entry name" value="GH97_C"/>
</dbReference>
<dbReference type="InterPro" id="IPR013785">
    <property type="entry name" value="Aldolase_TIM"/>
</dbReference>
<evidence type="ECO:0000313" key="9">
    <source>
        <dbReference type="EMBL" id="QEC71491.1"/>
    </source>
</evidence>
<evidence type="ECO:0000256" key="5">
    <source>
        <dbReference type="ARBA" id="ARBA00023295"/>
    </source>
</evidence>
<feature type="domain" description="Glycosyl-hydrolase 97 N-terminal" evidence="7">
    <location>
        <begin position="68"/>
        <end position="328"/>
    </location>
</feature>
<dbReference type="RefSeq" id="WP_146780869.1">
    <property type="nucleotide sequence ID" value="NZ_CP042434.1"/>
</dbReference>
<dbReference type="EMBL" id="CP042434">
    <property type="protein sequence ID" value="QEC71491.1"/>
    <property type="molecule type" value="Genomic_DNA"/>
</dbReference>
<dbReference type="Pfam" id="PF10566">
    <property type="entry name" value="Glyco_hydro_97"/>
    <property type="match status" value="1"/>
</dbReference>
<dbReference type="InterPro" id="IPR029486">
    <property type="entry name" value="GH97_N"/>
</dbReference>
<evidence type="ECO:0000259" key="6">
    <source>
        <dbReference type="Pfam" id="PF10566"/>
    </source>
</evidence>
<gene>
    <name evidence="9" type="ORF">FSB73_07215</name>
</gene>
<dbReference type="OrthoDB" id="57532at2"/>
<dbReference type="GO" id="GO:0030246">
    <property type="term" value="F:carbohydrate binding"/>
    <property type="evidence" value="ECO:0007669"/>
    <property type="project" value="InterPro"/>
</dbReference>
<evidence type="ECO:0000259" key="7">
    <source>
        <dbReference type="Pfam" id="PF14508"/>
    </source>
</evidence>
<dbReference type="InterPro" id="IPR052720">
    <property type="entry name" value="Glycosyl_hydrolase_97"/>
</dbReference>
<keyword evidence="4" id="KW-0106">Calcium</keyword>
<keyword evidence="3 9" id="KW-0378">Hydrolase</keyword>
<dbReference type="Pfam" id="PF14509">
    <property type="entry name" value="GH97_C"/>
    <property type="match status" value="1"/>
</dbReference>
<keyword evidence="5" id="KW-0326">Glycosidase</keyword>
<dbReference type="PANTHER" id="PTHR35803">
    <property type="entry name" value="GLUCAN 1,4-ALPHA-GLUCOSIDASE SUSB-RELATED"/>
    <property type="match status" value="1"/>
</dbReference>
<dbReference type="GO" id="GO:0016798">
    <property type="term" value="F:hydrolase activity, acting on glycosyl bonds"/>
    <property type="evidence" value="ECO:0007669"/>
    <property type="project" value="UniProtKB-KW"/>
</dbReference>
<sequence>MKHLIRQFGKSRKVLAVLELSSSLGKTLCLIGGVLIFSFQSKARLIMHSAPHPAQIIQAPVAKQFKLLSPDKNYRLLININKNVTYQLFYKGTKVLSSPGISLALSTGSTQSVLGKNAQVIKSNYKKVANTVYPVYGDFDQIADQYNELTIDFTENYSLVFRAYNQGVAYRFKTDFTDSLKVLGEKTDFQLAGDASADIAMTDNLTAWELPYHTYPSIGDIPDSMRAITPALFTLKQPSCRIIITESNVRSYPGMYLRRKGNLLCGYWAAYPKKTVMGSWGDFVSVVKERENYIAKTPGKHAFPWRVLIATNNDGSLLTNKLIYLLADSDKLKDTRWIKPGKATWEWWHDAILPGVELPSGMNNRNTALYNYYVDFAAKNGLEYLMIDAGWSNVYDVKRPNPKIDIKEVINRATSKHVGVFLWCVASSLLKDLPGNLDYLAGLGIAGLKVDFFDRDDQVAAKWMEQIAAEAAKRHLLIDFHGCTKPSGLERTYPNIVNYEAVRGAECDKWDTTANPNHHLTIPFIRMLAGSMDYTPGALRNKTKSAFKPIGAGLPSAMGTRCHELAMYVIFDQPLAMLCDAPSAYEKSGEVLKFLAAVPTTFDDTKVLAGSLGNFAALAKRSGNRWFVGAMTNWDPRDLLIDLSFLPKGKKFVATILKDGPNANQDATDYVVQKMEVSRSTKYKIHLASGGGTAIIIVPSN</sequence>
<dbReference type="KEGG" id="agi:FSB73_07215"/>
<evidence type="ECO:0000256" key="1">
    <source>
        <dbReference type="ARBA" id="ARBA00001913"/>
    </source>
</evidence>
<dbReference type="Gene3D" id="3.20.20.70">
    <property type="entry name" value="Aldolase class I"/>
    <property type="match status" value="1"/>
</dbReference>
<protein>
    <submittedName>
        <fullName evidence="9">Glycoside hydrolase family 97 protein</fullName>
    </submittedName>
</protein>
<feature type="domain" description="Glycosyl-hydrolase 97 catalytic" evidence="6">
    <location>
        <begin position="347"/>
        <end position="502"/>
    </location>
</feature>
<dbReference type="AlphaFoldDB" id="A0A5B8VKF3"/>
<keyword evidence="10" id="KW-1185">Reference proteome</keyword>
<comment type="cofactor">
    <cofactor evidence="1">
        <name>Ca(2+)</name>
        <dbReference type="ChEBI" id="CHEBI:29108"/>
    </cofactor>
</comment>
<proteinExistence type="predicted"/>
<evidence type="ECO:0000259" key="8">
    <source>
        <dbReference type="Pfam" id="PF14509"/>
    </source>
</evidence>
<dbReference type="InterPro" id="IPR017853">
    <property type="entry name" value="GH"/>
</dbReference>
<feature type="domain" description="Glycosyl-hydrolase 97 C-terminal oligomerisation" evidence="8">
    <location>
        <begin position="601"/>
        <end position="697"/>
    </location>
</feature>
<dbReference type="SUPFAM" id="SSF51445">
    <property type="entry name" value="(Trans)glycosidases"/>
    <property type="match status" value="1"/>
</dbReference>
<comment type="subunit">
    <text evidence="2">Monomer.</text>
</comment>
<evidence type="ECO:0000256" key="2">
    <source>
        <dbReference type="ARBA" id="ARBA00011245"/>
    </source>
</evidence>
<dbReference type="InterPro" id="IPR013780">
    <property type="entry name" value="Glyco_hydro_b"/>
</dbReference>
<organism evidence="9 10">
    <name type="scientific">Arachidicoccus ginsenosidivorans</name>
    <dbReference type="NCBI Taxonomy" id="496057"/>
    <lineage>
        <taxon>Bacteria</taxon>
        <taxon>Pseudomonadati</taxon>
        <taxon>Bacteroidota</taxon>
        <taxon>Chitinophagia</taxon>
        <taxon>Chitinophagales</taxon>
        <taxon>Chitinophagaceae</taxon>
        <taxon>Arachidicoccus</taxon>
    </lineage>
</organism>
<reference evidence="9 10" key="1">
    <citation type="journal article" date="2017" name="Int. J. Syst. Evol. Microbiol.">
        <title>Arachidicoccus ginsenosidivorans sp. nov., with ginsenoside-converting activity isolated from ginseng cultivating soil.</title>
        <authorList>
            <person name="Siddiqi M.Z."/>
            <person name="Aslam Z."/>
            <person name="Im W.T."/>
        </authorList>
    </citation>
    <scope>NUCLEOTIDE SEQUENCE [LARGE SCALE GENOMIC DNA]</scope>
    <source>
        <strain evidence="9 10">Gsoil 809</strain>
    </source>
</reference>
<dbReference type="PANTHER" id="PTHR35803:SF2">
    <property type="entry name" value="RETAINING ALPHA-GALACTOSIDASE"/>
    <property type="match status" value="1"/>
</dbReference>
<dbReference type="InterPro" id="IPR019563">
    <property type="entry name" value="GH97_catalytic"/>
</dbReference>
<dbReference type="Proteomes" id="UP000321291">
    <property type="component" value="Chromosome"/>
</dbReference>